<name>A0ABN6RPT8_9DEIO</name>
<keyword evidence="3" id="KW-0614">Plasmid</keyword>
<evidence type="ECO:0000256" key="1">
    <source>
        <dbReference type="SAM" id="MobiDB-lite"/>
    </source>
</evidence>
<feature type="compositionally biased region" description="Basic and acidic residues" evidence="1">
    <location>
        <begin position="116"/>
        <end position="142"/>
    </location>
</feature>
<dbReference type="InterPro" id="IPR014710">
    <property type="entry name" value="RmlC-like_jellyroll"/>
</dbReference>
<feature type="domain" description="Cupin type-2" evidence="2">
    <location>
        <begin position="40"/>
        <end position="108"/>
    </location>
</feature>
<feature type="region of interest" description="Disordered" evidence="1">
    <location>
        <begin position="111"/>
        <end position="142"/>
    </location>
</feature>
<gene>
    <name evidence="3" type="ORF">DAETH_44200</name>
</gene>
<dbReference type="PANTHER" id="PTHR43346:SF1">
    <property type="entry name" value="QUERCETIN 2,3-DIOXYGENASE-RELATED"/>
    <property type="match status" value="1"/>
</dbReference>
<protein>
    <recommendedName>
        <fullName evidence="2">Cupin type-2 domain-containing protein</fullName>
    </recommendedName>
</protein>
<dbReference type="InterPro" id="IPR011051">
    <property type="entry name" value="RmlC_Cupin_sf"/>
</dbReference>
<dbReference type="CDD" id="cd02223">
    <property type="entry name" value="cupin_Bh2720-like"/>
    <property type="match status" value="1"/>
</dbReference>
<evidence type="ECO:0000313" key="3">
    <source>
        <dbReference type="EMBL" id="BDP44451.1"/>
    </source>
</evidence>
<geneLocation type="plasmid" evidence="3 4">
    <name>pDAETH-2</name>
</geneLocation>
<dbReference type="InterPro" id="IPR013096">
    <property type="entry name" value="Cupin_2"/>
</dbReference>
<dbReference type="EMBL" id="AP026562">
    <property type="protein sequence ID" value="BDP44451.1"/>
    <property type="molecule type" value="Genomic_DNA"/>
</dbReference>
<accession>A0ABN6RPT8</accession>
<evidence type="ECO:0000313" key="4">
    <source>
        <dbReference type="Proteomes" id="UP001064971"/>
    </source>
</evidence>
<sequence>MPFFNQDIARLVQDNSFFRQEVHSFFRQEVHTAEHSQLVVMSVEPGDDIGEEVHEVDQVLVFVSGQGEAVLNGERSPVGANSLVIVPAGTRHNFVNTGQEPMKLFTVYAPPEEEPGTLHRDKAEAEAAEAEKAEVRAAPERR</sequence>
<dbReference type="RefSeq" id="WP_264778284.1">
    <property type="nucleotide sequence ID" value="NZ_AP026562.1"/>
</dbReference>
<dbReference type="SUPFAM" id="SSF51182">
    <property type="entry name" value="RmlC-like cupins"/>
    <property type="match status" value="1"/>
</dbReference>
<organism evidence="3 4">
    <name type="scientific">Deinococcus aetherius</name>
    <dbReference type="NCBI Taxonomy" id="200252"/>
    <lineage>
        <taxon>Bacteria</taxon>
        <taxon>Thermotogati</taxon>
        <taxon>Deinococcota</taxon>
        <taxon>Deinococci</taxon>
        <taxon>Deinococcales</taxon>
        <taxon>Deinococcaceae</taxon>
        <taxon>Deinococcus</taxon>
    </lineage>
</organism>
<dbReference type="InterPro" id="IPR052538">
    <property type="entry name" value="Flavonoid_dioxygenase-like"/>
</dbReference>
<evidence type="ECO:0000259" key="2">
    <source>
        <dbReference type="Pfam" id="PF07883"/>
    </source>
</evidence>
<dbReference type="Gene3D" id="2.60.120.10">
    <property type="entry name" value="Jelly Rolls"/>
    <property type="match status" value="1"/>
</dbReference>
<dbReference type="PANTHER" id="PTHR43346">
    <property type="entry name" value="LIGAND BINDING DOMAIN PROTEIN, PUTATIVE (AFU_ORTHOLOGUE AFUA_6G14370)-RELATED"/>
    <property type="match status" value="1"/>
</dbReference>
<keyword evidence="4" id="KW-1185">Reference proteome</keyword>
<reference evidence="3" key="1">
    <citation type="submission" date="2022-07" db="EMBL/GenBank/DDBJ databases">
        <title>Complete Genome Sequence of the Radioresistant Bacterium Deinococcus aetherius ST0316, Isolated from the Air Dust collected in Lower Stratosphere above Japan.</title>
        <authorList>
            <person name="Satoh K."/>
            <person name="Hagiwara K."/>
            <person name="Katsumata K."/>
            <person name="Kubo A."/>
            <person name="Yokobori S."/>
            <person name="Yamagishi A."/>
            <person name="Oono Y."/>
            <person name="Narumi I."/>
        </authorList>
    </citation>
    <scope>NUCLEOTIDE SEQUENCE</scope>
    <source>
        <strain evidence="3">ST0316</strain>
        <plasmid evidence="3">pDAETH-2</plasmid>
    </source>
</reference>
<proteinExistence type="predicted"/>
<dbReference type="Pfam" id="PF07883">
    <property type="entry name" value="Cupin_2"/>
    <property type="match status" value="1"/>
</dbReference>
<dbReference type="Proteomes" id="UP001064971">
    <property type="component" value="Plasmid pDAETH-2"/>
</dbReference>